<protein>
    <recommendedName>
        <fullName evidence="18">Lysophospholipid acyltransferase 5</fullName>
        <ecNumber evidence="16">2.3.1.23</ecNumber>
        <ecNumber evidence="17">2.3.1.n6</ecNumber>
    </recommendedName>
</protein>
<evidence type="ECO:0000256" key="12">
    <source>
        <dbReference type="ARBA" id="ARBA00023209"/>
    </source>
</evidence>
<keyword evidence="8" id="KW-0256">Endoplasmic reticulum</keyword>
<keyword evidence="9 19" id="KW-1133">Transmembrane helix</keyword>
<keyword evidence="12" id="KW-0594">Phospholipid biosynthesis</keyword>
<dbReference type="Proteomes" id="UP000790347">
    <property type="component" value="Unassembled WGS sequence"/>
</dbReference>
<keyword evidence="14 20" id="KW-0012">Acyltransferase</keyword>
<evidence type="ECO:0000256" key="14">
    <source>
        <dbReference type="ARBA" id="ARBA00023315"/>
    </source>
</evidence>
<sequence>MDSNQMILIKLFISAYILGIIYQLCLTKQSIRVKHFYNISTGLLISYFNFGIQTGHSFITCMIIWSTIRLFGATRLMVALNCIFCMSYLLCGYYDKYVNDVHEITWTMPQCVLTLSLMALSFDIYDGQRNLKSRKQCSNDKKTLPLMNEDTALERMPTFIEIISKIYFPPIFLIGPQIILILLNLENRYLNHVGNHQFYDSFLVSFIYPFFKLKSMGLLAKLSCIAVLNKITLCKYISGWLISEGACIMYGIARNPLNTHQHDRCSNVSIFHFETTATFRGIIESFNITTNQFAMKYVYKRLRFLGSKMLSHLFTLFFSGFMAWFCHRLL</sequence>
<dbReference type="GO" id="GO:0047184">
    <property type="term" value="F:1-acylglycerophosphocholine O-acyltransferase activity"/>
    <property type="evidence" value="ECO:0007669"/>
    <property type="project" value="UniProtKB-EC"/>
</dbReference>
<comment type="pathway">
    <text evidence="15">Phospholipid metabolism.</text>
</comment>
<keyword evidence="21" id="KW-1185">Reference proteome</keyword>
<evidence type="ECO:0000256" key="6">
    <source>
        <dbReference type="ARBA" id="ARBA00022679"/>
    </source>
</evidence>
<organism evidence="20 21">
    <name type="scientific">Dermatophagoides farinae</name>
    <name type="common">American house dust mite</name>
    <dbReference type="NCBI Taxonomy" id="6954"/>
    <lineage>
        <taxon>Eukaryota</taxon>
        <taxon>Metazoa</taxon>
        <taxon>Ecdysozoa</taxon>
        <taxon>Arthropoda</taxon>
        <taxon>Chelicerata</taxon>
        <taxon>Arachnida</taxon>
        <taxon>Acari</taxon>
        <taxon>Acariformes</taxon>
        <taxon>Sarcoptiformes</taxon>
        <taxon>Astigmata</taxon>
        <taxon>Psoroptidia</taxon>
        <taxon>Analgoidea</taxon>
        <taxon>Pyroglyphidae</taxon>
        <taxon>Dermatophagoidinae</taxon>
        <taxon>Dermatophagoides</taxon>
    </lineage>
</organism>
<comment type="subcellular location">
    <subcellularLocation>
        <location evidence="2">Endoplasmic reticulum</location>
    </subcellularLocation>
    <subcellularLocation>
        <location evidence="1">Membrane</location>
        <topology evidence="1">Multi-pass membrane protein</topology>
    </subcellularLocation>
</comment>
<keyword evidence="10" id="KW-0443">Lipid metabolism</keyword>
<gene>
    <name evidence="20" type="primary">LPCAT3_2</name>
    <name evidence="20" type="ORF">DERF_013857</name>
</gene>
<evidence type="ECO:0000256" key="8">
    <source>
        <dbReference type="ARBA" id="ARBA00022824"/>
    </source>
</evidence>
<evidence type="ECO:0000256" key="19">
    <source>
        <dbReference type="SAM" id="Phobius"/>
    </source>
</evidence>
<reference evidence="20" key="2">
    <citation type="journal article" date="2022" name="Res Sq">
        <title>Comparative Genomics Reveals Insights into the Divergent Evolution of Astigmatic Mites and Household Pest Adaptations.</title>
        <authorList>
            <person name="Xiong Q."/>
            <person name="Wan A.T.-Y."/>
            <person name="Liu X.-Y."/>
            <person name="Fung C.S.-H."/>
            <person name="Xiao X."/>
            <person name="Malainual N."/>
            <person name="Hou J."/>
            <person name="Wang L."/>
            <person name="Wang M."/>
            <person name="Yang K."/>
            <person name="Cui Y."/>
            <person name="Leung E."/>
            <person name="Nong W."/>
            <person name="Shin S.-K."/>
            <person name="Au S."/>
            <person name="Jeong K.Y."/>
            <person name="Chew F.T."/>
            <person name="Hui J."/>
            <person name="Leung T.F."/>
            <person name="Tungtrongchitr A."/>
            <person name="Zhong N."/>
            <person name="Liu Z."/>
            <person name="Tsui S."/>
        </authorList>
    </citation>
    <scope>NUCLEOTIDE SEQUENCE</scope>
    <source>
        <strain evidence="20">Derf</strain>
        <tissue evidence="20">Whole organism</tissue>
    </source>
</reference>
<keyword evidence="11 19" id="KW-0472">Membrane</keyword>
<feature type="transmembrane region" description="Helical" evidence="19">
    <location>
        <begin position="305"/>
        <end position="325"/>
    </location>
</feature>
<dbReference type="GO" id="GO:0071617">
    <property type="term" value="F:lysophospholipid acyltransferase activity"/>
    <property type="evidence" value="ECO:0007669"/>
    <property type="project" value="TreeGrafter"/>
</dbReference>
<dbReference type="PANTHER" id="PTHR13906">
    <property type="entry name" value="PORCUPINE"/>
    <property type="match status" value="1"/>
</dbReference>
<evidence type="ECO:0000256" key="10">
    <source>
        <dbReference type="ARBA" id="ARBA00023098"/>
    </source>
</evidence>
<dbReference type="InterPro" id="IPR004299">
    <property type="entry name" value="MBOAT_fam"/>
</dbReference>
<feature type="transmembrane region" description="Helical" evidence="19">
    <location>
        <begin position="77"/>
        <end position="95"/>
    </location>
</feature>
<evidence type="ECO:0000256" key="9">
    <source>
        <dbReference type="ARBA" id="ARBA00022989"/>
    </source>
</evidence>
<reference evidence="20" key="1">
    <citation type="submission" date="2013-05" db="EMBL/GenBank/DDBJ databases">
        <authorList>
            <person name="Yim A.K.Y."/>
            <person name="Chan T.F."/>
            <person name="Ji K.M."/>
            <person name="Liu X.Y."/>
            <person name="Zhou J.W."/>
            <person name="Li R.Q."/>
            <person name="Yang K.Y."/>
            <person name="Li J."/>
            <person name="Li M."/>
            <person name="Law P.T.W."/>
            <person name="Wu Y.L."/>
            <person name="Cai Z.L."/>
            <person name="Qin H."/>
            <person name="Bao Y."/>
            <person name="Leung R.K.K."/>
            <person name="Ng P.K.S."/>
            <person name="Zou J."/>
            <person name="Zhong X.J."/>
            <person name="Ran P.X."/>
            <person name="Zhong N.S."/>
            <person name="Liu Z.G."/>
            <person name="Tsui S.K.W."/>
        </authorList>
    </citation>
    <scope>NUCLEOTIDE SEQUENCE</scope>
    <source>
        <strain evidence="20">Derf</strain>
        <tissue evidence="20">Whole organism</tissue>
    </source>
</reference>
<feature type="transmembrane region" description="Helical" evidence="19">
    <location>
        <begin position="166"/>
        <end position="185"/>
    </location>
</feature>
<feature type="transmembrane region" description="Helical" evidence="19">
    <location>
        <begin position="107"/>
        <end position="125"/>
    </location>
</feature>
<proteinExistence type="inferred from homology"/>
<name>A0A922HSI9_DERFA</name>
<evidence type="ECO:0000256" key="15">
    <source>
        <dbReference type="ARBA" id="ARBA00025707"/>
    </source>
</evidence>
<dbReference type="GO" id="GO:0006656">
    <property type="term" value="P:phosphatidylcholine biosynthetic process"/>
    <property type="evidence" value="ECO:0007669"/>
    <property type="project" value="TreeGrafter"/>
</dbReference>
<dbReference type="EMBL" id="ASGP02000007">
    <property type="protein sequence ID" value="KAH9497918.1"/>
    <property type="molecule type" value="Genomic_DNA"/>
</dbReference>
<evidence type="ECO:0000256" key="4">
    <source>
        <dbReference type="ARBA" id="ARBA00010323"/>
    </source>
</evidence>
<evidence type="ECO:0000256" key="2">
    <source>
        <dbReference type="ARBA" id="ARBA00004240"/>
    </source>
</evidence>
<evidence type="ECO:0000256" key="11">
    <source>
        <dbReference type="ARBA" id="ARBA00023136"/>
    </source>
</evidence>
<dbReference type="GO" id="GO:0005783">
    <property type="term" value="C:endoplasmic reticulum"/>
    <property type="evidence" value="ECO:0007669"/>
    <property type="project" value="UniProtKB-SubCell"/>
</dbReference>
<dbReference type="AlphaFoldDB" id="A0A922HSI9"/>
<evidence type="ECO:0000256" key="1">
    <source>
        <dbReference type="ARBA" id="ARBA00004141"/>
    </source>
</evidence>
<keyword evidence="6" id="KW-0808">Transferase</keyword>
<dbReference type="EC" id="2.3.1.23" evidence="16"/>
<evidence type="ECO:0000256" key="17">
    <source>
        <dbReference type="ARBA" id="ARBA00038923"/>
    </source>
</evidence>
<feature type="transmembrane region" description="Helical" evidence="19">
    <location>
        <begin position="44"/>
        <end position="65"/>
    </location>
</feature>
<evidence type="ECO:0000313" key="20">
    <source>
        <dbReference type="EMBL" id="KAH9497918.1"/>
    </source>
</evidence>
<accession>A0A922HSI9</accession>
<evidence type="ECO:0000256" key="5">
    <source>
        <dbReference type="ARBA" id="ARBA00022516"/>
    </source>
</evidence>
<dbReference type="Pfam" id="PF03062">
    <property type="entry name" value="MBOAT"/>
    <property type="match status" value="2"/>
</dbReference>
<comment type="similarity">
    <text evidence="4">Belongs to the membrane-bound acyltransferase family.</text>
</comment>
<comment type="caution">
    <text evidence="20">The sequence shown here is derived from an EMBL/GenBank/DDBJ whole genome shotgun (WGS) entry which is preliminary data.</text>
</comment>
<evidence type="ECO:0000256" key="3">
    <source>
        <dbReference type="ARBA" id="ARBA00005074"/>
    </source>
</evidence>
<evidence type="ECO:0000256" key="7">
    <source>
        <dbReference type="ARBA" id="ARBA00022692"/>
    </source>
</evidence>
<keyword evidence="7 19" id="KW-0812">Transmembrane</keyword>
<feature type="transmembrane region" description="Helical" evidence="19">
    <location>
        <begin position="7"/>
        <end position="24"/>
    </location>
</feature>
<evidence type="ECO:0000313" key="21">
    <source>
        <dbReference type="Proteomes" id="UP000790347"/>
    </source>
</evidence>
<evidence type="ECO:0000256" key="18">
    <source>
        <dbReference type="ARBA" id="ARBA00039721"/>
    </source>
</evidence>
<comment type="pathway">
    <text evidence="3">Lipid metabolism; phospholipid metabolism.</text>
</comment>
<dbReference type="PANTHER" id="PTHR13906:SF14">
    <property type="entry name" value="LYSOPHOSPHOLIPID ACYLTRANSFERASE 5"/>
    <property type="match status" value="1"/>
</dbReference>
<dbReference type="InterPro" id="IPR049941">
    <property type="entry name" value="LPLAT_7/PORCN-like"/>
</dbReference>
<keyword evidence="13" id="KW-1208">Phospholipid metabolism</keyword>
<dbReference type="GO" id="GO:0030258">
    <property type="term" value="P:lipid modification"/>
    <property type="evidence" value="ECO:0007669"/>
    <property type="project" value="TreeGrafter"/>
</dbReference>
<keyword evidence="5" id="KW-0444">Lipid biosynthesis</keyword>
<evidence type="ECO:0000256" key="13">
    <source>
        <dbReference type="ARBA" id="ARBA00023264"/>
    </source>
</evidence>
<evidence type="ECO:0000256" key="16">
    <source>
        <dbReference type="ARBA" id="ARBA00026120"/>
    </source>
</evidence>
<dbReference type="GO" id="GO:0016020">
    <property type="term" value="C:membrane"/>
    <property type="evidence" value="ECO:0007669"/>
    <property type="project" value="UniProtKB-SubCell"/>
</dbReference>
<dbReference type="EC" id="2.3.1.n6" evidence="17"/>